<keyword evidence="2" id="KW-1185">Reference proteome</keyword>
<protein>
    <submittedName>
        <fullName evidence="1">Uncharacterized protein</fullName>
    </submittedName>
</protein>
<evidence type="ECO:0000313" key="1">
    <source>
        <dbReference type="EMBL" id="MDC0671263.1"/>
    </source>
</evidence>
<organism evidence="1 2">
    <name type="scientific">Nannocystis radixulma</name>
    <dbReference type="NCBI Taxonomy" id="2995305"/>
    <lineage>
        <taxon>Bacteria</taxon>
        <taxon>Pseudomonadati</taxon>
        <taxon>Myxococcota</taxon>
        <taxon>Polyangia</taxon>
        <taxon>Nannocystales</taxon>
        <taxon>Nannocystaceae</taxon>
        <taxon>Nannocystis</taxon>
    </lineage>
</organism>
<dbReference type="RefSeq" id="WP_272001370.1">
    <property type="nucleotide sequence ID" value="NZ_JAQNDN010000015.1"/>
</dbReference>
<proteinExistence type="predicted"/>
<dbReference type="EMBL" id="JAQNDN010000015">
    <property type="protein sequence ID" value="MDC0671263.1"/>
    <property type="molecule type" value="Genomic_DNA"/>
</dbReference>
<evidence type="ECO:0000313" key="2">
    <source>
        <dbReference type="Proteomes" id="UP001217838"/>
    </source>
</evidence>
<dbReference type="Proteomes" id="UP001217838">
    <property type="component" value="Unassembled WGS sequence"/>
</dbReference>
<gene>
    <name evidence="1" type="ORF">POL58_26135</name>
</gene>
<comment type="caution">
    <text evidence="1">The sequence shown here is derived from an EMBL/GenBank/DDBJ whole genome shotgun (WGS) entry which is preliminary data.</text>
</comment>
<accession>A0ABT5BAU7</accession>
<sequence length="80" mass="8713">MEAVYGVDEGEIRLILTCQKIADNADIPSKAAAIGLNELSSRGLVELYLGRIVVPDVARLRARRDELAALARRSIVPRPS</sequence>
<reference evidence="1 2" key="1">
    <citation type="submission" date="2022-11" db="EMBL/GenBank/DDBJ databases">
        <title>Minimal conservation of predation-associated metabolite biosynthetic gene clusters underscores biosynthetic potential of Myxococcota including descriptions for ten novel species: Archangium lansinium sp. nov., Myxococcus landrumus sp. nov., Nannocystis bai.</title>
        <authorList>
            <person name="Ahearne A."/>
            <person name="Stevens C."/>
            <person name="Dowd S."/>
        </authorList>
    </citation>
    <scope>NUCLEOTIDE SEQUENCE [LARGE SCALE GENOMIC DNA]</scope>
    <source>
        <strain evidence="1 2">NCELM</strain>
    </source>
</reference>
<name>A0ABT5BAU7_9BACT</name>